<dbReference type="PANTHER" id="PTHR12601:SF6">
    <property type="entry name" value="CLUSTERED MITOCHONDRIA PROTEIN HOMOLOG"/>
    <property type="match status" value="1"/>
</dbReference>
<evidence type="ECO:0000313" key="4">
    <source>
        <dbReference type="Proteomes" id="UP000516437"/>
    </source>
</evidence>
<protein>
    <submittedName>
        <fullName evidence="3">Clustered mitochondria protein</fullName>
    </submittedName>
</protein>
<dbReference type="Proteomes" id="UP000516437">
    <property type="component" value="Chromosome 7"/>
</dbReference>
<reference evidence="3" key="3">
    <citation type="submission" date="2019-09" db="EMBL/GenBank/DDBJ databases">
        <authorList>
            <person name="Gao Z."/>
        </authorList>
    </citation>
    <scope>NUCLEOTIDE SEQUENCE</scope>
    <source>
        <tissue evidence="3">Leaves</tissue>
    </source>
</reference>
<organism evidence="3 4">
    <name type="scientific">Morella rubra</name>
    <name type="common">Chinese bayberry</name>
    <dbReference type="NCBI Taxonomy" id="262757"/>
    <lineage>
        <taxon>Eukaryota</taxon>
        <taxon>Viridiplantae</taxon>
        <taxon>Streptophyta</taxon>
        <taxon>Embryophyta</taxon>
        <taxon>Tracheophyta</taxon>
        <taxon>Spermatophyta</taxon>
        <taxon>Magnoliopsida</taxon>
        <taxon>eudicotyledons</taxon>
        <taxon>Gunneridae</taxon>
        <taxon>Pentapetalae</taxon>
        <taxon>rosids</taxon>
        <taxon>fabids</taxon>
        <taxon>Fagales</taxon>
        <taxon>Myricaceae</taxon>
        <taxon>Morella</taxon>
    </lineage>
</organism>
<dbReference type="InterPro" id="IPR027523">
    <property type="entry name" value="CLU_prot"/>
</dbReference>
<dbReference type="OrthoDB" id="1934340at2759"/>
<dbReference type="GO" id="GO:0005737">
    <property type="term" value="C:cytoplasm"/>
    <property type="evidence" value="ECO:0007669"/>
    <property type="project" value="TreeGrafter"/>
</dbReference>
<accession>A0A6A1V345</accession>
<dbReference type="AlphaFoldDB" id="A0A6A1V345"/>
<feature type="region of interest" description="Disordered" evidence="1">
    <location>
        <begin position="1"/>
        <end position="24"/>
    </location>
</feature>
<reference evidence="3 4" key="2">
    <citation type="journal article" date="2019" name="Plant Biotechnol. J.">
        <title>The red bayberry genome and genetic basis of sex determination.</title>
        <authorList>
            <person name="Jia H.M."/>
            <person name="Jia H.J."/>
            <person name="Cai Q.L."/>
            <person name="Wang Y."/>
            <person name="Zhao H.B."/>
            <person name="Yang W.F."/>
            <person name="Wang G.Y."/>
            <person name="Li Y.H."/>
            <person name="Zhan D.L."/>
            <person name="Shen Y.T."/>
            <person name="Niu Q.F."/>
            <person name="Chang L."/>
            <person name="Qiu J."/>
            <person name="Zhao L."/>
            <person name="Xie H.B."/>
            <person name="Fu W.Y."/>
            <person name="Jin J."/>
            <person name="Li X.W."/>
            <person name="Jiao Y."/>
            <person name="Zhou C.C."/>
            <person name="Tu T."/>
            <person name="Chai C.Y."/>
            <person name="Gao J.L."/>
            <person name="Fan L.J."/>
            <person name="van de Weg E."/>
            <person name="Wang J.Y."/>
            <person name="Gao Z.S."/>
        </authorList>
    </citation>
    <scope>NUCLEOTIDE SEQUENCE [LARGE SCALE GENOMIC DNA]</scope>
    <source>
        <tissue evidence="3">Leaves</tissue>
    </source>
</reference>
<evidence type="ECO:0000313" key="2">
    <source>
        <dbReference type="EMBL" id="KAB1206638.1"/>
    </source>
</evidence>
<name>A0A6A1V345_9ROSI</name>
<comment type="caution">
    <text evidence="3">The sequence shown here is derived from an EMBL/GenBank/DDBJ whole genome shotgun (WGS) entry which is preliminary data.</text>
</comment>
<reference evidence="3" key="1">
    <citation type="submission" date="2018-07" db="EMBL/GenBank/DDBJ databases">
        <authorList>
            <person name="Gao Z.-S."/>
            <person name="Jia H.-M."/>
            <person name="Jia H.-J."/>
            <person name="Cai Q.-L."/>
            <person name="Wang Y."/>
            <person name="Zhao H.-B."/>
        </authorList>
    </citation>
    <scope>NUCLEOTIDE SEQUENCE</scope>
    <source>
        <tissue evidence="3">Leaves</tissue>
    </source>
</reference>
<dbReference type="EMBL" id="RXIC02000025">
    <property type="protein sequence ID" value="KAB1206638.1"/>
    <property type="molecule type" value="Genomic_DNA"/>
</dbReference>
<dbReference type="EMBL" id="RXIC02000025">
    <property type="protein sequence ID" value="KAB1206646.1"/>
    <property type="molecule type" value="Genomic_DNA"/>
</dbReference>
<gene>
    <name evidence="3" type="ORF">CJ030_MR7G001540</name>
    <name evidence="2" type="ORF">CJ030_MR7G001548</name>
</gene>
<proteinExistence type="predicted"/>
<keyword evidence="4" id="KW-1185">Reference proteome</keyword>
<feature type="compositionally biased region" description="Polar residues" evidence="1">
    <location>
        <begin position="1"/>
        <end position="12"/>
    </location>
</feature>
<evidence type="ECO:0000313" key="3">
    <source>
        <dbReference type="EMBL" id="KAB1206646.1"/>
    </source>
</evidence>
<evidence type="ECO:0000256" key="1">
    <source>
        <dbReference type="SAM" id="MobiDB-lite"/>
    </source>
</evidence>
<dbReference type="PANTHER" id="PTHR12601">
    <property type="entry name" value="EUKARYOTIC TRANSLATION INITIATION FACTOR 3 SUBUNIT EIF-3"/>
    <property type="match status" value="1"/>
</dbReference>
<sequence length="149" mass="15987">MANASGFFTPSVPSLGRRIQPPRGLCRSGLRSPEGLFNRVFCSSTSQGGEKLSAGASPSESRVPRHYLLDLMRVTPRDANYTGPGSRFCILRPELITAFCQAQAAEKSKCKSEGDAHVITDSSNVPGVDKQVRLVANASTSCDCHVVFL</sequence>